<name>A0A9K3HHH6_HELAN</name>
<dbReference type="EMBL" id="MNCJ02000327">
    <property type="protein sequence ID" value="KAF5778458.1"/>
    <property type="molecule type" value="Genomic_DNA"/>
</dbReference>
<protein>
    <submittedName>
        <fullName evidence="1">Uncharacterized protein</fullName>
    </submittedName>
</protein>
<dbReference type="Proteomes" id="UP000215914">
    <property type="component" value="Unassembled WGS sequence"/>
</dbReference>
<reference evidence="1" key="2">
    <citation type="submission" date="2020-06" db="EMBL/GenBank/DDBJ databases">
        <title>Helianthus annuus Genome sequencing and assembly Release 2.</title>
        <authorList>
            <person name="Gouzy J."/>
            <person name="Langlade N."/>
            <person name="Munos S."/>
        </authorList>
    </citation>
    <scope>NUCLEOTIDE SEQUENCE</scope>
    <source>
        <tissue evidence="1">Leaves</tissue>
    </source>
</reference>
<reference evidence="1" key="1">
    <citation type="journal article" date="2017" name="Nature">
        <title>The sunflower genome provides insights into oil metabolism, flowering and Asterid evolution.</title>
        <authorList>
            <person name="Badouin H."/>
            <person name="Gouzy J."/>
            <person name="Grassa C.J."/>
            <person name="Murat F."/>
            <person name="Staton S.E."/>
            <person name="Cottret L."/>
            <person name="Lelandais-Briere C."/>
            <person name="Owens G.L."/>
            <person name="Carrere S."/>
            <person name="Mayjonade B."/>
            <person name="Legrand L."/>
            <person name="Gill N."/>
            <person name="Kane N.C."/>
            <person name="Bowers J.E."/>
            <person name="Hubner S."/>
            <person name="Bellec A."/>
            <person name="Berard A."/>
            <person name="Berges H."/>
            <person name="Blanchet N."/>
            <person name="Boniface M.C."/>
            <person name="Brunel D."/>
            <person name="Catrice O."/>
            <person name="Chaidir N."/>
            <person name="Claudel C."/>
            <person name="Donnadieu C."/>
            <person name="Faraut T."/>
            <person name="Fievet G."/>
            <person name="Helmstetter N."/>
            <person name="King M."/>
            <person name="Knapp S.J."/>
            <person name="Lai Z."/>
            <person name="Le Paslier M.C."/>
            <person name="Lippi Y."/>
            <person name="Lorenzon L."/>
            <person name="Mandel J.R."/>
            <person name="Marage G."/>
            <person name="Marchand G."/>
            <person name="Marquand E."/>
            <person name="Bret-Mestries E."/>
            <person name="Morien E."/>
            <person name="Nambeesan S."/>
            <person name="Nguyen T."/>
            <person name="Pegot-Espagnet P."/>
            <person name="Pouilly N."/>
            <person name="Raftis F."/>
            <person name="Sallet E."/>
            <person name="Schiex T."/>
            <person name="Thomas J."/>
            <person name="Vandecasteele C."/>
            <person name="Vares D."/>
            <person name="Vear F."/>
            <person name="Vautrin S."/>
            <person name="Crespi M."/>
            <person name="Mangin B."/>
            <person name="Burke J.M."/>
            <person name="Salse J."/>
            <person name="Munos S."/>
            <person name="Vincourt P."/>
            <person name="Rieseberg L.H."/>
            <person name="Langlade N.B."/>
        </authorList>
    </citation>
    <scope>NUCLEOTIDE SEQUENCE</scope>
    <source>
        <tissue evidence="1">Leaves</tissue>
    </source>
</reference>
<gene>
    <name evidence="1" type="ORF">HanXRQr2_Chr12g0547711</name>
</gene>
<keyword evidence="2" id="KW-1185">Reference proteome</keyword>
<evidence type="ECO:0000313" key="1">
    <source>
        <dbReference type="EMBL" id="KAF5778458.1"/>
    </source>
</evidence>
<accession>A0A9K3HHH6</accession>
<dbReference type="Gramene" id="mRNA:HanXRQr2_Chr12g0547711">
    <property type="protein sequence ID" value="mRNA:HanXRQr2_Chr12g0547711"/>
    <property type="gene ID" value="HanXRQr2_Chr12g0547711"/>
</dbReference>
<sequence>MLHKAAASEILRHVSFVMDSPFEINTQQQQLATAFPELSIHPQGMIKGKAPFLRLQTRTKTQLQSVCQAAMSTNNISFSQVMKLTYPMLVPKLATTTII</sequence>
<proteinExistence type="predicted"/>
<comment type="caution">
    <text evidence="1">The sequence shown here is derived from an EMBL/GenBank/DDBJ whole genome shotgun (WGS) entry which is preliminary data.</text>
</comment>
<dbReference type="AlphaFoldDB" id="A0A9K3HHH6"/>
<organism evidence="1 2">
    <name type="scientific">Helianthus annuus</name>
    <name type="common">Common sunflower</name>
    <dbReference type="NCBI Taxonomy" id="4232"/>
    <lineage>
        <taxon>Eukaryota</taxon>
        <taxon>Viridiplantae</taxon>
        <taxon>Streptophyta</taxon>
        <taxon>Embryophyta</taxon>
        <taxon>Tracheophyta</taxon>
        <taxon>Spermatophyta</taxon>
        <taxon>Magnoliopsida</taxon>
        <taxon>eudicotyledons</taxon>
        <taxon>Gunneridae</taxon>
        <taxon>Pentapetalae</taxon>
        <taxon>asterids</taxon>
        <taxon>campanulids</taxon>
        <taxon>Asterales</taxon>
        <taxon>Asteraceae</taxon>
        <taxon>Asteroideae</taxon>
        <taxon>Heliantheae alliance</taxon>
        <taxon>Heliantheae</taxon>
        <taxon>Helianthus</taxon>
    </lineage>
</organism>
<evidence type="ECO:0000313" key="2">
    <source>
        <dbReference type="Proteomes" id="UP000215914"/>
    </source>
</evidence>